<evidence type="ECO:0000259" key="3">
    <source>
        <dbReference type="PROSITE" id="PS50102"/>
    </source>
</evidence>
<gene>
    <name evidence="4" type="ORF">RHOBADRAFT_65269</name>
</gene>
<dbReference type="GeneID" id="28979116"/>
<keyword evidence="5" id="KW-1185">Reference proteome</keyword>
<dbReference type="OrthoDB" id="15688at2759"/>
<reference evidence="4 5" key="1">
    <citation type="journal article" date="2015" name="Front. Microbiol.">
        <title>Genome sequence of the plant growth promoting endophytic yeast Rhodotorula graminis WP1.</title>
        <authorList>
            <person name="Firrincieli A."/>
            <person name="Otillar R."/>
            <person name="Salamov A."/>
            <person name="Schmutz J."/>
            <person name="Khan Z."/>
            <person name="Redman R.S."/>
            <person name="Fleck N.D."/>
            <person name="Lindquist E."/>
            <person name="Grigoriev I.V."/>
            <person name="Doty S.L."/>
        </authorList>
    </citation>
    <scope>NUCLEOTIDE SEQUENCE [LARGE SCALE GENOMIC DNA]</scope>
    <source>
        <strain evidence="4 5">WP1</strain>
    </source>
</reference>
<dbReference type="PROSITE" id="PS50102">
    <property type="entry name" value="RRM"/>
    <property type="match status" value="1"/>
</dbReference>
<dbReference type="Pfam" id="PF00076">
    <property type="entry name" value="RRM_1"/>
    <property type="match status" value="1"/>
</dbReference>
<dbReference type="GO" id="GO:0005634">
    <property type="term" value="C:nucleus"/>
    <property type="evidence" value="ECO:0007669"/>
    <property type="project" value="InterPro"/>
</dbReference>
<feature type="region of interest" description="Disordered" evidence="2">
    <location>
        <begin position="136"/>
        <end position="165"/>
    </location>
</feature>
<dbReference type="PANTHER" id="PTHR45894">
    <property type="entry name" value="RNA-BINDING PROTEIN 8A"/>
    <property type="match status" value="1"/>
</dbReference>
<feature type="compositionally biased region" description="Basic and acidic residues" evidence="2">
    <location>
        <begin position="1"/>
        <end position="14"/>
    </location>
</feature>
<dbReference type="SUPFAM" id="SSF54928">
    <property type="entry name" value="RNA-binding domain, RBD"/>
    <property type="match status" value="1"/>
</dbReference>
<dbReference type="GO" id="GO:0006396">
    <property type="term" value="P:RNA processing"/>
    <property type="evidence" value="ECO:0007669"/>
    <property type="project" value="InterPro"/>
</dbReference>
<feature type="compositionally biased region" description="Basic and acidic residues" evidence="2">
    <location>
        <begin position="22"/>
        <end position="32"/>
    </location>
</feature>
<dbReference type="Proteomes" id="UP000053890">
    <property type="component" value="Unassembled WGS sequence"/>
</dbReference>
<dbReference type="GO" id="GO:0003723">
    <property type="term" value="F:RNA binding"/>
    <property type="evidence" value="ECO:0007669"/>
    <property type="project" value="UniProtKB-UniRule"/>
</dbReference>
<evidence type="ECO:0000313" key="4">
    <source>
        <dbReference type="EMBL" id="KPV74460.1"/>
    </source>
</evidence>
<feature type="region of interest" description="Disordered" evidence="2">
    <location>
        <begin position="1"/>
        <end position="45"/>
    </location>
</feature>
<dbReference type="SMART" id="SM00360">
    <property type="entry name" value="RRM"/>
    <property type="match status" value="1"/>
</dbReference>
<dbReference type="GO" id="GO:0005737">
    <property type="term" value="C:cytoplasm"/>
    <property type="evidence" value="ECO:0007669"/>
    <property type="project" value="InterPro"/>
</dbReference>
<evidence type="ECO:0000313" key="5">
    <source>
        <dbReference type="Proteomes" id="UP000053890"/>
    </source>
</evidence>
<dbReference type="RefSeq" id="XP_018270509.1">
    <property type="nucleotide sequence ID" value="XM_018418669.1"/>
</dbReference>
<dbReference type="InterPro" id="IPR012677">
    <property type="entry name" value="Nucleotide-bd_a/b_plait_sf"/>
</dbReference>
<evidence type="ECO:0000256" key="1">
    <source>
        <dbReference type="PROSITE-ProRule" id="PRU00176"/>
    </source>
</evidence>
<dbReference type="InterPro" id="IPR008111">
    <property type="entry name" value="RNA-bd_8"/>
</dbReference>
<sequence length="165" mass="18488">MQSDRMEVDSDAAVKRKGRGFNSKDEREDTRGEYQTITPSANTGDKAQRSIEGWIIIVTNVHEEANEDDLMDRFSDYGTVRNLHLNLDRRTGFIKGYALVEYETKAEAEKAIAEAPQEPFLEKVLACDFAFVQPTEQPAAKEPARAARGRSASPARKAPLITRID</sequence>
<dbReference type="AlphaFoldDB" id="A0A194S1P9"/>
<dbReference type="PRINTS" id="PR01738">
    <property type="entry name" value="RNABINDINGM8"/>
</dbReference>
<feature type="compositionally biased region" description="Low complexity" evidence="2">
    <location>
        <begin position="149"/>
        <end position="159"/>
    </location>
</feature>
<dbReference type="STRING" id="578459.A0A194S1P9"/>
<name>A0A194S1P9_RHOGW</name>
<dbReference type="EMBL" id="KQ474080">
    <property type="protein sequence ID" value="KPV74460.1"/>
    <property type="molecule type" value="Genomic_DNA"/>
</dbReference>
<organism evidence="4 5">
    <name type="scientific">Rhodotorula graminis (strain WP1)</name>
    <dbReference type="NCBI Taxonomy" id="578459"/>
    <lineage>
        <taxon>Eukaryota</taxon>
        <taxon>Fungi</taxon>
        <taxon>Dikarya</taxon>
        <taxon>Basidiomycota</taxon>
        <taxon>Pucciniomycotina</taxon>
        <taxon>Microbotryomycetes</taxon>
        <taxon>Sporidiobolales</taxon>
        <taxon>Sporidiobolaceae</taxon>
        <taxon>Rhodotorula</taxon>
    </lineage>
</organism>
<keyword evidence="1" id="KW-0694">RNA-binding</keyword>
<accession>A0A194S1P9</accession>
<proteinExistence type="predicted"/>
<dbReference type="Gene3D" id="3.30.70.330">
    <property type="match status" value="1"/>
</dbReference>
<feature type="compositionally biased region" description="Polar residues" evidence="2">
    <location>
        <begin position="33"/>
        <end position="45"/>
    </location>
</feature>
<dbReference type="InterPro" id="IPR035979">
    <property type="entry name" value="RBD_domain_sf"/>
</dbReference>
<dbReference type="OMA" id="ESEMQTH"/>
<evidence type="ECO:0000256" key="2">
    <source>
        <dbReference type="SAM" id="MobiDB-lite"/>
    </source>
</evidence>
<protein>
    <recommendedName>
        <fullName evidence="3">RRM domain-containing protein</fullName>
    </recommendedName>
</protein>
<dbReference type="InterPro" id="IPR000504">
    <property type="entry name" value="RRM_dom"/>
</dbReference>
<feature type="domain" description="RRM" evidence="3">
    <location>
        <begin position="54"/>
        <end position="132"/>
    </location>
</feature>